<dbReference type="InterPro" id="IPR043519">
    <property type="entry name" value="NT_sf"/>
</dbReference>
<name>A0A3B0ZMN9_9ZZZZ</name>
<dbReference type="Gene3D" id="3.30.460.10">
    <property type="entry name" value="Beta Polymerase, domain 2"/>
    <property type="match status" value="1"/>
</dbReference>
<accession>A0A3B0ZMN9</accession>
<protein>
    <submittedName>
        <fullName evidence="2">Ribosomal silencing factor RsfA</fullName>
    </submittedName>
</protein>
<dbReference type="AlphaFoldDB" id="A0A3B0ZMN9"/>
<dbReference type="SUPFAM" id="SSF81301">
    <property type="entry name" value="Nucleotidyltransferase"/>
    <property type="match status" value="1"/>
</dbReference>
<proteinExistence type="inferred from homology"/>
<dbReference type="Pfam" id="PF02410">
    <property type="entry name" value="RsfS"/>
    <property type="match status" value="1"/>
</dbReference>
<comment type="similarity">
    <text evidence="1">Belongs to the Iojap/RsfS family.</text>
</comment>
<evidence type="ECO:0000256" key="1">
    <source>
        <dbReference type="ARBA" id="ARBA00010574"/>
    </source>
</evidence>
<dbReference type="GO" id="GO:0090071">
    <property type="term" value="P:negative regulation of ribosome biogenesis"/>
    <property type="evidence" value="ECO:0007669"/>
    <property type="project" value="TreeGrafter"/>
</dbReference>
<dbReference type="GO" id="GO:0017148">
    <property type="term" value="P:negative regulation of translation"/>
    <property type="evidence" value="ECO:0007669"/>
    <property type="project" value="TreeGrafter"/>
</dbReference>
<gene>
    <name evidence="2" type="ORF">MNBD_GAMMA21-3027</name>
</gene>
<evidence type="ECO:0000313" key="2">
    <source>
        <dbReference type="EMBL" id="VAW94698.1"/>
    </source>
</evidence>
<dbReference type="PANTHER" id="PTHR21043">
    <property type="entry name" value="IOJAP SUPERFAMILY ORTHOLOG"/>
    <property type="match status" value="1"/>
</dbReference>
<dbReference type="NCBIfam" id="TIGR00090">
    <property type="entry name" value="rsfS_iojap_ybeB"/>
    <property type="match status" value="1"/>
</dbReference>
<sequence length="121" mass="13317">MESKKLTELVVSALEDIKGIDIKVLDVQDKTTITDVMVIASGNSSRQVKALVDSVVVHCKEKEMPPLGVEGTDIGEWALIDLGDVVVHVMQPSIRDFYNIEKLWGDDSPDSSENRKADYTG</sequence>
<dbReference type="EMBL" id="UOFR01000029">
    <property type="protein sequence ID" value="VAW94698.1"/>
    <property type="molecule type" value="Genomic_DNA"/>
</dbReference>
<dbReference type="InterPro" id="IPR004394">
    <property type="entry name" value="Iojap/RsfS/C7orf30"/>
</dbReference>
<reference evidence="2" key="1">
    <citation type="submission" date="2018-06" db="EMBL/GenBank/DDBJ databases">
        <authorList>
            <person name="Zhirakovskaya E."/>
        </authorList>
    </citation>
    <scope>NUCLEOTIDE SEQUENCE</scope>
</reference>
<organism evidence="2">
    <name type="scientific">hydrothermal vent metagenome</name>
    <dbReference type="NCBI Taxonomy" id="652676"/>
    <lineage>
        <taxon>unclassified sequences</taxon>
        <taxon>metagenomes</taxon>
        <taxon>ecological metagenomes</taxon>
    </lineage>
</organism>
<dbReference type="PANTHER" id="PTHR21043:SF0">
    <property type="entry name" value="MITOCHONDRIAL ASSEMBLY OF RIBOSOMAL LARGE SUBUNIT PROTEIN 1"/>
    <property type="match status" value="1"/>
</dbReference>
<dbReference type="HAMAP" id="MF_01477">
    <property type="entry name" value="Iojap_RsfS"/>
    <property type="match status" value="1"/>
</dbReference>
<dbReference type="GO" id="GO:0043023">
    <property type="term" value="F:ribosomal large subunit binding"/>
    <property type="evidence" value="ECO:0007669"/>
    <property type="project" value="TreeGrafter"/>
</dbReference>